<name>A0ABR2IKP5_9EUKA</name>
<feature type="transmembrane region" description="Helical" evidence="1">
    <location>
        <begin position="92"/>
        <end position="112"/>
    </location>
</feature>
<protein>
    <submittedName>
        <fullName evidence="2">Uncharacterized protein</fullName>
    </submittedName>
</protein>
<sequence length="214" mass="24096">MLWGDGSVASKAAAKAAQAAVRSTNNFNWTFITLLSLVVVGVYVPNIKKRNWNTIAAALALYGVHWFYEIMNAVICHFYGYALWTVSPDSTTYIILIGVCWELSLMFSIAGFTAELLPLNRDMKVFGINNRIFFAIAAALGFSLFEIFLASTPAFIWVYTWWGFLPVFVTTYIPFFLASFLIYDKPRKTQKTFCGILWTVDALLLLILIPLGII</sequence>
<proteinExistence type="predicted"/>
<evidence type="ECO:0000313" key="3">
    <source>
        <dbReference type="Proteomes" id="UP001470230"/>
    </source>
</evidence>
<keyword evidence="1" id="KW-0812">Transmembrane</keyword>
<feature type="transmembrane region" description="Helical" evidence="1">
    <location>
        <begin position="27"/>
        <end position="44"/>
    </location>
</feature>
<feature type="transmembrane region" description="Helical" evidence="1">
    <location>
        <begin position="162"/>
        <end position="183"/>
    </location>
</feature>
<evidence type="ECO:0000256" key="1">
    <source>
        <dbReference type="SAM" id="Phobius"/>
    </source>
</evidence>
<dbReference type="Proteomes" id="UP001470230">
    <property type="component" value="Unassembled WGS sequence"/>
</dbReference>
<comment type="caution">
    <text evidence="2">The sequence shown here is derived from an EMBL/GenBank/DDBJ whole genome shotgun (WGS) entry which is preliminary data.</text>
</comment>
<keyword evidence="1" id="KW-1133">Transmembrane helix</keyword>
<organism evidence="2 3">
    <name type="scientific">Tritrichomonas musculus</name>
    <dbReference type="NCBI Taxonomy" id="1915356"/>
    <lineage>
        <taxon>Eukaryota</taxon>
        <taxon>Metamonada</taxon>
        <taxon>Parabasalia</taxon>
        <taxon>Tritrichomonadida</taxon>
        <taxon>Tritrichomonadidae</taxon>
        <taxon>Tritrichomonas</taxon>
    </lineage>
</organism>
<feature type="transmembrane region" description="Helical" evidence="1">
    <location>
        <begin position="195"/>
        <end position="213"/>
    </location>
</feature>
<feature type="transmembrane region" description="Helical" evidence="1">
    <location>
        <begin position="56"/>
        <end position="80"/>
    </location>
</feature>
<feature type="transmembrane region" description="Helical" evidence="1">
    <location>
        <begin position="132"/>
        <end position="156"/>
    </location>
</feature>
<evidence type="ECO:0000313" key="2">
    <source>
        <dbReference type="EMBL" id="KAK8864877.1"/>
    </source>
</evidence>
<reference evidence="2 3" key="1">
    <citation type="submission" date="2024-04" db="EMBL/GenBank/DDBJ databases">
        <title>Tritrichomonas musculus Genome.</title>
        <authorList>
            <person name="Alves-Ferreira E."/>
            <person name="Grigg M."/>
            <person name="Lorenzi H."/>
            <person name="Galac M."/>
        </authorList>
    </citation>
    <scope>NUCLEOTIDE SEQUENCE [LARGE SCALE GENOMIC DNA]</scope>
    <source>
        <strain evidence="2 3">EAF2021</strain>
    </source>
</reference>
<keyword evidence="3" id="KW-1185">Reference proteome</keyword>
<dbReference type="EMBL" id="JAPFFF010000016">
    <property type="protein sequence ID" value="KAK8864877.1"/>
    <property type="molecule type" value="Genomic_DNA"/>
</dbReference>
<accession>A0ABR2IKP5</accession>
<keyword evidence="1" id="KW-0472">Membrane</keyword>
<gene>
    <name evidence="2" type="ORF">M9Y10_010404</name>
</gene>